<reference evidence="1" key="2">
    <citation type="submission" date="2020-11" db="EMBL/GenBank/DDBJ databases">
        <authorList>
            <person name="McCartney M.A."/>
            <person name="Auch B."/>
            <person name="Kono T."/>
            <person name="Mallez S."/>
            <person name="Becker A."/>
            <person name="Gohl D.M."/>
            <person name="Silverstein K.A.T."/>
            <person name="Koren S."/>
            <person name="Bechman K.B."/>
            <person name="Herman A."/>
            <person name="Abrahante J.E."/>
            <person name="Garbe J."/>
        </authorList>
    </citation>
    <scope>NUCLEOTIDE SEQUENCE</scope>
    <source>
        <strain evidence="1">Duluth1</strain>
        <tissue evidence="1">Whole animal</tissue>
    </source>
</reference>
<reference evidence="1" key="1">
    <citation type="journal article" date="2019" name="bioRxiv">
        <title>The Genome of the Zebra Mussel, Dreissena polymorpha: A Resource for Invasive Species Research.</title>
        <authorList>
            <person name="McCartney M.A."/>
            <person name="Auch B."/>
            <person name="Kono T."/>
            <person name="Mallez S."/>
            <person name="Zhang Y."/>
            <person name="Obille A."/>
            <person name="Becker A."/>
            <person name="Abrahante J.E."/>
            <person name="Garbe J."/>
            <person name="Badalamenti J.P."/>
            <person name="Herman A."/>
            <person name="Mangelson H."/>
            <person name="Liachko I."/>
            <person name="Sullivan S."/>
            <person name="Sone E.D."/>
            <person name="Koren S."/>
            <person name="Silverstein K.A.T."/>
            <person name="Beckman K.B."/>
            <person name="Gohl D.M."/>
        </authorList>
    </citation>
    <scope>NUCLEOTIDE SEQUENCE</scope>
    <source>
        <strain evidence="1">Duluth1</strain>
        <tissue evidence="1">Whole animal</tissue>
    </source>
</reference>
<organism evidence="1 2">
    <name type="scientific">Dreissena polymorpha</name>
    <name type="common">Zebra mussel</name>
    <name type="synonym">Mytilus polymorpha</name>
    <dbReference type="NCBI Taxonomy" id="45954"/>
    <lineage>
        <taxon>Eukaryota</taxon>
        <taxon>Metazoa</taxon>
        <taxon>Spiralia</taxon>
        <taxon>Lophotrochozoa</taxon>
        <taxon>Mollusca</taxon>
        <taxon>Bivalvia</taxon>
        <taxon>Autobranchia</taxon>
        <taxon>Heteroconchia</taxon>
        <taxon>Euheterodonta</taxon>
        <taxon>Imparidentia</taxon>
        <taxon>Neoheterodontei</taxon>
        <taxon>Myida</taxon>
        <taxon>Dreissenoidea</taxon>
        <taxon>Dreissenidae</taxon>
        <taxon>Dreissena</taxon>
    </lineage>
</organism>
<protein>
    <submittedName>
        <fullName evidence="1">Uncharacterized protein</fullName>
    </submittedName>
</protein>
<comment type="caution">
    <text evidence="1">The sequence shown here is derived from an EMBL/GenBank/DDBJ whole genome shotgun (WGS) entry which is preliminary data.</text>
</comment>
<dbReference type="AlphaFoldDB" id="A0A9D4JBX4"/>
<evidence type="ECO:0000313" key="1">
    <source>
        <dbReference type="EMBL" id="KAH3807321.1"/>
    </source>
</evidence>
<accession>A0A9D4JBX4</accession>
<keyword evidence="2" id="KW-1185">Reference proteome</keyword>
<dbReference type="EMBL" id="JAIWYP010000006">
    <property type="protein sequence ID" value="KAH3807321.1"/>
    <property type="molecule type" value="Genomic_DNA"/>
</dbReference>
<sequence>MQFLIRKRNSVRSQNYGSSKARIFRVKLHEYEFWSWIFLLLQIQMVKLWDCMHFVYRGLFRIRKYRRYRITRLRFLKHSDHPNADRSSALSESNYGMLNIDGNHRIGEVSSAVGSLAKLSRVNCSLEKTTKLQQQVPVIGVVVKWHKSDSQTPPRDTVSDCQPCNGHKQFYDKFAYRKRPKHRKHLWDETVNNHNHRRRGQRSTQYRKMAIKLIK</sequence>
<evidence type="ECO:0000313" key="2">
    <source>
        <dbReference type="Proteomes" id="UP000828390"/>
    </source>
</evidence>
<dbReference type="Proteomes" id="UP000828390">
    <property type="component" value="Unassembled WGS sequence"/>
</dbReference>
<proteinExistence type="predicted"/>
<name>A0A9D4JBX4_DREPO</name>
<gene>
    <name evidence="1" type="ORF">DPMN_135658</name>
</gene>